<name>A0A4U0WFH4_9PEZI</name>
<feature type="region of interest" description="Disordered" evidence="2">
    <location>
        <begin position="92"/>
        <end position="140"/>
    </location>
</feature>
<dbReference type="AlphaFoldDB" id="A0A4U0WFH4"/>
<feature type="region of interest" description="Disordered" evidence="2">
    <location>
        <begin position="216"/>
        <end position="256"/>
    </location>
</feature>
<dbReference type="GO" id="GO:0005524">
    <property type="term" value="F:ATP binding"/>
    <property type="evidence" value="ECO:0007669"/>
    <property type="project" value="InterPro"/>
</dbReference>
<accession>A0A4U0WFH4</accession>
<evidence type="ECO:0000256" key="2">
    <source>
        <dbReference type="SAM" id="MobiDB-lite"/>
    </source>
</evidence>
<dbReference type="Pfam" id="PF00270">
    <property type="entry name" value="DEAD"/>
    <property type="match status" value="1"/>
</dbReference>
<evidence type="ECO:0000259" key="3">
    <source>
        <dbReference type="PROSITE" id="PS51192"/>
    </source>
</evidence>
<dbReference type="OrthoDB" id="2608216at2759"/>
<dbReference type="PROSITE" id="PS51192">
    <property type="entry name" value="HELICASE_ATP_BIND_1"/>
    <property type="match status" value="1"/>
</dbReference>
<dbReference type="GO" id="GO:0043138">
    <property type="term" value="F:3'-5' DNA helicase activity"/>
    <property type="evidence" value="ECO:0007669"/>
    <property type="project" value="TreeGrafter"/>
</dbReference>
<dbReference type="GO" id="GO:0005737">
    <property type="term" value="C:cytoplasm"/>
    <property type="evidence" value="ECO:0007669"/>
    <property type="project" value="TreeGrafter"/>
</dbReference>
<evidence type="ECO:0000313" key="5">
    <source>
        <dbReference type="Proteomes" id="UP000309340"/>
    </source>
</evidence>
<dbReference type="Gene3D" id="3.40.50.300">
    <property type="entry name" value="P-loop containing nucleotide triphosphate hydrolases"/>
    <property type="match status" value="1"/>
</dbReference>
<dbReference type="InterPro" id="IPR027417">
    <property type="entry name" value="P-loop_NTPase"/>
</dbReference>
<proteinExistence type="inferred from homology"/>
<keyword evidence="5" id="KW-1185">Reference proteome</keyword>
<protein>
    <recommendedName>
        <fullName evidence="3">Helicase ATP-binding domain-containing protein</fullName>
    </recommendedName>
</protein>
<dbReference type="STRING" id="329884.A0A4U0WFH4"/>
<dbReference type="SUPFAM" id="SSF52540">
    <property type="entry name" value="P-loop containing nucleoside triphosphate hydrolases"/>
    <property type="match status" value="1"/>
</dbReference>
<comment type="similarity">
    <text evidence="1">Belongs to the helicase family. RecQ subfamily.</text>
</comment>
<evidence type="ECO:0000256" key="1">
    <source>
        <dbReference type="ARBA" id="ARBA00005446"/>
    </source>
</evidence>
<evidence type="ECO:0000313" key="4">
    <source>
        <dbReference type="EMBL" id="TKA60225.1"/>
    </source>
</evidence>
<gene>
    <name evidence="4" type="ORF">B0A55_13169</name>
</gene>
<dbReference type="GO" id="GO:0009378">
    <property type="term" value="F:four-way junction helicase activity"/>
    <property type="evidence" value="ECO:0007669"/>
    <property type="project" value="TreeGrafter"/>
</dbReference>
<dbReference type="InterPro" id="IPR011545">
    <property type="entry name" value="DEAD/DEAH_box_helicase_dom"/>
</dbReference>
<dbReference type="GO" id="GO:0005694">
    <property type="term" value="C:chromosome"/>
    <property type="evidence" value="ECO:0007669"/>
    <property type="project" value="TreeGrafter"/>
</dbReference>
<feature type="non-terminal residue" evidence="4">
    <location>
        <position position="839"/>
    </location>
</feature>
<feature type="domain" description="Helicase ATP-binding" evidence="3">
    <location>
        <begin position="717"/>
        <end position="839"/>
    </location>
</feature>
<dbReference type="GO" id="GO:0000724">
    <property type="term" value="P:double-strand break repair via homologous recombination"/>
    <property type="evidence" value="ECO:0007669"/>
    <property type="project" value="TreeGrafter"/>
</dbReference>
<dbReference type="GO" id="GO:0003676">
    <property type="term" value="F:nucleic acid binding"/>
    <property type="evidence" value="ECO:0007669"/>
    <property type="project" value="InterPro"/>
</dbReference>
<dbReference type="PANTHER" id="PTHR13710">
    <property type="entry name" value="DNA HELICASE RECQ FAMILY MEMBER"/>
    <property type="match status" value="1"/>
</dbReference>
<feature type="compositionally biased region" description="Basic and acidic residues" evidence="2">
    <location>
        <begin position="119"/>
        <end position="140"/>
    </location>
</feature>
<organism evidence="4 5">
    <name type="scientific">Friedmanniomyces simplex</name>
    <dbReference type="NCBI Taxonomy" id="329884"/>
    <lineage>
        <taxon>Eukaryota</taxon>
        <taxon>Fungi</taxon>
        <taxon>Dikarya</taxon>
        <taxon>Ascomycota</taxon>
        <taxon>Pezizomycotina</taxon>
        <taxon>Dothideomycetes</taxon>
        <taxon>Dothideomycetidae</taxon>
        <taxon>Mycosphaerellales</taxon>
        <taxon>Teratosphaeriaceae</taxon>
        <taxon>Friedmanniomyces</taxon>
    </lineage>
</organism>
<sequence length="839" mass="96440">MCELAAISQSTVGQSGVMLRLEAVRSEIDQQRFQPLQPYQEVASIEHHCRPWQQMLMFFTRTQRPHDWSSPVYRFNRRQSAAFEKLIEAASEQSRFESEEAEDSTKSSSEGDCSDIEDDGNRDREERRGRHSAESDDQPRTKPIHRACLTFCIELLNQTIHNKEYDMAMECAMAVLGVQAQHGFRDPESYPPILSSIAKIARFMIIQQAEEVAQPGEQEKRYSPCGSPMNFEHGSDSGYESEEQSPMRSHRARHSPARVQHATSFQWVQDMVRRFMARGTASPMQWLLDLRTYGLKIHYNTTAIGHVDWRDKYTLGYRDIRFTMDQLRGMVHQLIHDTRQALLEDILFVSKAEEVPVIPWHKLYDDPSNRSMGWSWIQDQRTQLPTDGQEWLYERIQSREDLQDRFVRSDSEGGYHRKRVRGFMRQVARFRGLMLVLMHITGGQPARGPEILSCRHRNTAAGSHRNVFIEDGQVVFVTKYHKGVQISGDMKIIHRYLPREVGELVVWYSWLALPFIERIEALVWQQTAMSDFMWPADPEGRKWTTDRMKKELQHISEKGLGQAITVAAYREIAIAISRKWVRGATAFQGDNTDEGIEAQIDSMDDNAADEQATHSPPIAGLIYARDVMEIVGSSADRRQRFRKVSEDWYRFLGFQSTAMKDEKEGVGKRKRCEFEDDASEERMQRRARLQRMNATAQSSWMMRKEVTLRSVQGQAMEAIQRGDSPVVAVMPTGAGKSMLFMLPAFVEPRGVNIVVVPLKGLRKNMMDRCEALGIGCAVWNGRDAVDGASIVLVTPEKATSPEFGTFVGRLQQLRSLDRIVVDECHVILNDRLDFRKHLQ</sequence>
<dbReference type="PANTHER" id="PTHR13710:SF154">
    <property type="entry name" value="RECQ HELICASE, PUTATIVE (AFU_ORTHOLOGUE AFUA_6G14720)-RELATED"/>
    <property type="match status" value="1"/>
</dbReference>
<comment type="caution">
    <text evidence="4">The sequence shown here is derived from an EMBL/GenBank/DDBJ whole genome shotgun (WGS) entry which is preliminary data.</text>
</comment>
<dbReference type="Proteomes" id="UP000309340">
    <property type="component" value="Unassembled WGS sequence"/>
</dbReference>
<dbReference type="EMBL" id="NAJQ01001354">
    <property type="protein sequence ID" value="TKA60225.1"/>
    <property type="molecule type" value="Genomic_DNA"/>
</dbReference>
<reference evidence="4 5" key="1">
    <citation type="submission" date="2017-03" db="EMBL/GenBank/DDBJ databases">
        <title>Genomes of endolithic fungi from Antarctica.</title>
        <authorList>
            <person name="Coleine C."/>
            <person name="Masonjones S."/>
            <person name="Stajich J.E."/>
        </authorList>
    </citation>
    <scope>NUCLEOTIDE SEQUENCE [LARGE SCALE GENOMIC DNA]</scope>
    <source>
        <strain evidence="4 5">CCFEE 5184</strain>
    </source>
</reference>
<dbReference type="InterPro" id="IPR014001">
    <property type="entry name" value="Helicase_ATP-bd"/>
</dbReference>